<organism evidence="2 3">
    <name type="scientific">Phocaeicola coprophilus</name>
    <dbReference type="NCBI Taxonomy" id="387090"/>
    <lineage>
        <taxon>Bacteria</taxon>
        <taxon>Pseudomonadati</taxon>
        <taxon>Bacteroidota</taxon>
        <taxon>Bacteroidia</taxon>
        <taxon>Bacteroidales</taxon>
        <taxon>Bacteroidaceae</taxon>
        <taxon>Phocaeicola</taxon>
    </lineage>
</organism>
<comment type="caution">
    <text evidence="2">The sequence shown here is derived from an EMBL/GenBank/DDBJ whole genome shotgun (WGS) entry which is preliminary data.</text>
</comment>
<dbReference type="SUPFAM" id="SSF50969">
    <property type="entry name" value="YVTN repeat-like/Quinoprotein amine dehydrogenase"/>
    <property type="match status" value="1"/>
</dbReference>
<keyword evidence="1" id="KW-0732">Signal</keyword>
<accession>A0A413T0B1</accession>
<dbReference type="Proteomes" id="UP000283855">
    <property type="component" value="Unassembled WGS sequence"/>
</dbReference>
<sequence length="338" mass="38786">MKSIQRNTLLIIFMVLAVCLPSCKQEGTGEKWQKQRNEKTDVRNRIREISMEDVLIGAMAKPYVFDDYLIIADYRSMEKMVHIFNKNTFAPLCSFGDPGQGPKEITVLGTVAWNPEKRELYVTDHGQLRILGYQLDSLLQNPEYEPFVKLKLNGMNFPNDYCYINDTLAYGSFIQPTSSSTFLQTSGKWNMQTGEIKLTAYTHPADQKKRISYAVSPASQTLVECNGRYDLISLYNLEGELQCNVYGPNWDESGDRKKHFSQVQICGDKIVALYSGQDWNKGNLGEIFHVFNMKGDYLKTLVVGRPINYFCYDKDNNRIIMNLDDEIQFAYLDLEGLL</sequence>
<dbReference type="EMBL" id="QSFT01000013">
    <property type="protein sequence ID" value="RHA75869.1"/>
    <property type="molecule type" value="Genomic_DNA"/>
</dbReference>
<dbReference type="RefSeq" id="WP_118400354.1">
    <property type="nucleotide sequence ID" value="NZ_CABJGD010000013.1"/>
</dbReference>
<dbReference type="InterPro" id="IPR011044">
    <property type="entry name" value="Quino_amine_DH_bsu"/>
</dbReference>
<evidence type="ECO:0000313" key="2">
    <source>
        <dbReference type="EMBL" id="RHA75869.1"/>
    </source>
</evidence>
<feature type="signal peptide" evidence="1">
    <location>
        <begin position="1"/>
        <end position="24"/>
    </location>
</feature>
<protein>
    <submittedName>
        <fullName evidence="2">6-bladed beta-propeller</fullName>
    </submittedName>
</protein>
<feature type="chain" id="PRO_5019262353" evidence="1">
    <location>
        <begin position="25"/>
        <end position="338"/>
    </location>
</feature>
<proteinExistence type="predicted"/>
<name>A0A413T0B1_9BACT</name>
<reference evidence="2 3" key="1">
    <citation type="submission" date="2018-08" db="EMBL/GenBank/DDBJ databases">
        <title>A genome reference for cultivated species of the human gut microbiota.</title>
        <authorList>
            <person name="Zou Y."/>
            <person name="Xue W."/>
            <person name="Luo G."/>
        </authorList>
    </citation>
    <scope>NUCLEOTIDE SEQUENCE [LARGE SCALE GENOMIC DNA]</scope>
    <source>
        <strain evidence="2 3">AM42-38</strain>
    </source>
</reference>
<gene>
    <name evidence="2" type="ORF">DW921_07430</name>
</gene>
<evidence type="ECO:0000256" key="1">
    <source>
        <dbReference type="SAM" id="SignalP"/>
    </source>
</evidence>
<dbReference type="AlphaFoldDB" id="A0A413T0B1"/>
<evidence type="ECO:0000313" key="3">
    <source>
        <dbReference type="Proteomes" id="UP000283855"/>
    </source>
</evidence>